<dbReference type="RefSeq" id="WP_107865446.1">
    <property type="nucleotide sequence ID" value="NZ_QAON01000006.1"/>
</dbReference>
<dbReference type="PROSITE" id="PS51257">
    <property type="entry name" value="PROKAR_LIPOPROTEIN"/>
    <property type="match status" value="1"/>
</dbReference>
<dbReference type="AlphaFoldDB" id="A0A2T5IZQ4"/>
<comment type="caution">
    <text evidence="1">The sequence shown here is derived from an EMBL/GenBank/DDBJ whole genome shotgun (WGS) entry which is preliminary data.</text>
</comment>
<organism evidence="1 2">
    <name type="scientific">Agitococcus lubricus</name>
    <dbReference type="NCBI Taxonomy" id="1077255"/>
    <lineage>
        <taxon>Bacteria</taxon>
        <taxon>Pseudomonadati</taxon>
        <taxon>Pseudomonadota</taxon>
        <taxon>Gammaproteobacteria</taxon>
        <taxon>Moraxellales</taxon>
        <taxon>Moraxellaceae</taxon>
        <taxon>Agitococcus</taxon>
    </lineage>
</organism>
<protein>
    <recommendedName>
        <fullName evidence="3">Lipoprotein</fullName>
    </recommendedName>
</protein>
<gene>
    <name evidence="1" type="ORF">C8N29_10610</name>
</gene>
<evidence type="ECO:0008006" key="3">
    <source>
        <dbReference type="Google" id="ProtNLM"/>
    </source>
</evidence>
<dbReference type="Proteomes" id="UP000244223">
    <property type="component" value="Unassembled WGS sequence"/>
</dbReference>
<evidence type="ECO:0000313" key="2">
    <source>
        <dbReference type="Proteomes" id="UP000244223"/>
    </source>
</evidence>
<reference evidence="1 2" key="1">
    <citation type="submission" date="2018-04" db="EMBL/GenBank/DDBJ databases">
        <title>Genomic Encyclopedia of Archaeal and Bacterial Type Strains, Phase II (KMG-II): from individual species to whole genera.</title>
        <authorList>
            <person name="Goeker M."/>
        </authorList>
    </citation>
    <scope>NUCLEOTIDE SEQUENCE [LARGE SCALE GENOMIC DNA]</scope>
    <source>
        <strain evidence="1 2">DSM 5822</strain>
    </source>
</reference>
<name>A0A2T5IZQ4_9GAMM</name>
<keyword evidence="2" id="KW-1185">Reference proteome</keyword>
<evidence type="ECO:0000313" key="1">
    <source>
        <dbReference type="EMBL" id="PTQ89479.1"/>
    </source>
</evidence>
<accession>A0A2T5IZQ4</accession>
<dbReference type="EMBL" id="QAON01000006">
    <property type="protein sequence ID" value="PTQ89479.1"/>
    <property type="molecule type" value="Genomic_DNA"/>
</dbReference>
<dbReference type="OrthoDB" id="9926493at2"/>
<sequence length="144" mass="16013">MAFNNKLIFNISLLFLLTSCGYLFQHQQDWSFIQSVGGVKISNPVYTDAGLILPVFCDVSGLYGFTVKPTVMNSALVFVNVNAKVKEGEINIMISTKLASSNTEKDRTRCQPVHFKSLPIGSYKVYYKDLSGVQNYIDDVVVGK</sequence>
<proteinExistence type="predicted"/>